<feature type="domain" description="EamA" evidence="7">
    <location>
        <begin position="149"/>
        <end position="285"/>
    </location>
</feature>
<feature type="transmembrane region" description="Helical" evidence="6">
    <location>
        <begin position="63"/>
        <end position="84"/>
    </location>
</feature>
<evidence type="ECO:0000259" key="7">
    <source>
        <dbReference type="Pfam" id="PF00892"/>
    </source>
</evidence>
<dbReference type="InterPro" id="IPR037185">
    <property type="entry name" value="EmrE-like"/>
</dbReference>
<dbReference type="KEGG" id="fpn:ABE65_007820"/>
<feature type="transmembrane region" description="Helical" evidence="6">
    <location>
        <begin position="31"/>
        <end position="51"/>
    </location>
</feature>
<feature type="domain" description="EamA" evidence="7">
    <location>
        <begin position="4"/>
        <end position="134"/>
    </location>
</feature>
<dbReference type="PANTHER" id="PTHR32322:SF9">
    <property type="entry name" value="AMINO-ACID METABOLITE EFFLUX PUMP-RELATED"/>
    <property type="match status" value="1"/>
</dbReference>
<dbReference type="EMBL" id="CP015378">
    <property type="protein sequence ID" value="ANC76712.1"/>
    <property type="molecule type" value="Genomic_DNA"/>
</dbReference>
<keyword evidence="3 6" id="KW-0812">Transmembrane</keyword>
<dbReference type="Pfam" id="PF00892">
    <property type="entry name" value="EamA"/>
    <property type="match status" value="2"/>
</dbReference>
<keyword evidence="5 6" id="KW-0472">Membrane</keyword>
<dbReference type="RefSeq" id="WP_066393275.1">
    <property type="nucleotide sequence ID" value="NZ_CP015378.1"/>
</dbReference>
<feature type="transmembrane region" description="Helical" evidence="6">
    <location>
        <begin position="243"/>
        <end position="263"/>
    </location>
</feature>
<evidence type="ECO:0000256" key="1">
    <source>
        <dbReference type="ARBA" id="ARBA00004127"/>
    </source>
</evidence>
<organism evidence="8 9">
    <name type="scientific">Fictibacillus phosphorivorans</name>
    <dbReference type="NCBI Taxonomy" id="1221500"/>
    <lineage>
        <taxon>Bacteria</taxon>
        <taxon>Bacillati</taxon>
        <taxon>Bacillota</taxon>
        <taxon>Bacilli</taxon>
        <taxon>Bacillales</taxon>
        <taxon>Fictibacillaceae</taxon>
        <taxon>Fictibacillus</taxon>
    </lineage>
</organism>
<comment type="subcellular location">
    <subcellularLocation>
        <location evidence="1">Endomembrane system</location>
        <topology evidence="1">Multi-pass membrane protein</topology>
    </subcellularLocation>
</comment>
<sequence length="303" mass="33972">MKLYSALLILSLIWGMSFLFIKVLLEIFDPWQIVFLRCLLGIVTIIPLFLITRQKVDWKRLPVKKLLFVGFLNAGLPWGLIAWSETFLDSGYTAILNATTPIWTTMMGVFFFSVSLQWKQWVGVMIGFIGIMLLMDVDGPGLSKNQLLLGIVLMLVATCCYGYSSQYAKKHLQHTTVWITASSTLFAGMLLSALMMFLTDGWAVPENPIHYNSVLSLIGLGVFGSGIAYLLYYYMISAGSAEFATLVTYLVPVSAVMWGSVLLDEMIHRSAYWGLMLIFAGVYLTGKRVKKKNAINLEHDRTA</sequence>
<evidence type="ECO:0000313" key="9">
    <source>
        <dbReference type="Proteomes" id="UP000076623"/>
    </source>
</evidence>
<evidence type="ECO:0000313" key="8">
    <source>
        <dbReference type="EMBL" id="ANC76712.1"/>
    </source>
</evidence>
<dbReference type="InterPro" id="IPR000620">
    <property type="entry name" value="EamA_dom"/>
</dbReference>
<gene>
    <name evidence="8" type="ORF">ABE65_007820</name>
</gene>
<evidence type="ECO:0000256" key="5">
    <source>
        <dbReference type="ARBA" id="ARBA00023136"/>
    </source>
</evidence>
<evidence type="ECO:0000256" key="6">
    <source>
        <dbReference type="SAM" id="Phobius"/>
    </source>
</evidence>
<reference evidence="8 9" key="1">
    <citation type="submission" date="2016-04" db="EMBL/GenBank/DDBJ databases">
        <title>Complete genome sequence of Fictibacillus phosphorivorans G25-29, a strain toxic to nematodes.</title>
        <authorList>
            <person name="Zheng Z."/>
        </authorList>
    </citation>
    <scope>NUCLEOTIDE SEQUENCE [LARGE SCALE GENOMIC DNA]</scope>
    <source>
        <strain evidence="8 9">G25-29</strain>
    </source>
</reference>
<feature type="transmembrane region" description="Helical" evidence="6">
    <location>
        <begin position="90"/>
        <end position="111"/>
    </location>
</feature>
<keyword evidence="4 6" id="KW-1133">Transmembrane helix</keyword>
<evidence type="ECO:0000256" key="2">
    <source>
        <dbReference type="ARBA" id="ARBA00007362"/>
    </source>
</evidence>
<name>A0A160IMP6_9BACL</name>
<dbReference type="Proteomes" id="UP000076623">
    <property type="component" value="Chromosome"/>
</dbReference>
<feature type="transmembrane region" description="Helical" evidence="6">
    <location>
        <begin position="176"/>
        <end position="197"/>
    </location>
</feature>
<feature type="transmembrane region" description="Helical" evidence="6">
    <location>
        <begin position="269"/>
        <end position="286"/>
    </location>
</feature>
<dbReference type="GO" id="GO:0016020">
    <property type="term" value="C:membrane"/>
    <property type="evidence" value="ECO:0007669"/>
    <property type="project" value="UniProtKB-SubCell"/>
</dbReference>
<protein>
    <recommendedName>
        <fullName evidence="7">EamA domain-containing protein</fullName>
    </recommendedName>
</protein>
<evidence type="ECO:0000256" key="3">
    <source>
        <dbReference type="ARBA" id="ARBA00022692"/>
    </source>
</evidence>
<feature type="transmembrane region" description="Helical" evidence="6">
    <location>
        <begin position="118"/>
        <end position="135"/>
    </location>
</feature>
<feature type="transmembrane region" description="Helical" evidence="6">
    <location>
        <begin position="209"/>
        <end position="231"/>
    </location>
</feature>
<evidence type="ECO:0000256" key="4">
    <source>
        <dbReference type="ARBA" id="ARBA00022989"/>
    </source>
</evidence>
<feature type="transmembrane region" description="Helical" evidence="6">
    <location>
        <begin position="7"/>
        <end position="25"/>
    </location>
</feature>
<feature type="transmembrane region" description="Helical" evidence="6">
    <location>
        <begin position="147"/>
        <end position="164"/>
    </location>
</feature>
<accession>A0A160IMP6</accession>
<proteinExistence type="inferred from homology"/>
<dbReference type="PANTHER" id="PTHR32322">
    <property type="entry name" value="INNER MEMBRANE TRANSPORTER"/>
    <property type="match status" value="1"/>
</dbReference>
<keyword evidence="9" id="KW-1185">Reference proteome</keyword>
<dbReference type="AlphaFoldDB" id="A0A160IMP6"/>
<comment type="similarity">
    <text evidence="2">Belongs to the EamA transporter family.</text>
</comment>
<dbReference type="SUPFAM" id="SSF103481">
    <property type="entry name" value="Multidrug resistance efflux transporter EmrE"/>
    <property type="match status" value="2"/>
</dbReference>
<dbReference type="InterPro" id="IPR050638">
    <property type="entry name" value="AA-Vitamin_Transporters"/>
</dbReference>